<dbReference type="FunCoup" id="A0A1D6M7D7">
    <property type="interactions" value="756"/>
</dbReference>
<dbReference type="EMBL" id="CM000782">
    <property type="protein sequence ID" value="AQK86982.1"/>
    <property type="molecule type" value="Genomic_DNA"/>
</dbReference>
<organism evidence="3">
    <name type="scientific">Zea mays</name>
    <name type="common">Maize</name>
    <dbReference type="NCBI Taxonomy" id="4577"/>
    <lineage>
        <taxon>Eukaryota</taxon>
        <taxon>Viridiplantae</taxon>
        <taxon>Streptophyta</taxon>
        <taxon>Embryophyta</taxon>
        <taxon>Tracheophyta</taxon>
        <taxon>Spermatophyta</taxon>
        <taxon>Magnoliopsida</taxon>
        <taxon>Liliopsida</taxon>
        <taxon>Poales</taxon>
        <taxon>Poaceae</taxon>
        <taxon>PACMAD clade</taxon>
        <taxon>Panicoideae</taxon>
        <taxon>Andropogonodae</taxon>
        <taxon>Andropogoneae</taxon>
        <taxon>Tripsacinae</taxon>
        <taxon>Zea</taxon>
    </lineage>
</organism>
<sequence>MHHHLGFCGVTVAEKRPMMQSRDVDKYLNKADNINHVLMNSGDISKIGGHCLHGTHGLGTRLDSDAQSSSSPGENMNNKIRRPIEICTFDAQGRCKKGKSCISLHEREGFGSAKTGLLAPAGSGNHRGMSFLTRAICEQQLAITEPTSYCSLLCIGSEGGSQVQHISDLKVHQFKDSEGLSKDEMCRNLIYAFGKDNQMSVHLAGKHSSPIPGVSQRMPVSIGHSLAQNPLVHEKNNKRFMGHHIDVAAENYLDAGGTYPRLDGGIFQFDIDKESSVSDSHVSRTYLSDYPYKSFGLSISSDPLQLSEKLSAYGGVTNTIPNIHQKEHHSCHASYSSHSLTGSRNPCFATSEHTFGSPSLLATSHLGIQSHHLFTSDIEKADLHRCLDVGKGYGTSSSGPALLVSSKPEPSMTPVGPHSPIKNEVWETSVPFVPSFSFPDSTTASESQYDPFVDYVEPPKVGNTNNLKPSTISCNITSQHTDQYAVTDKSLNCNDKLTRNITAKGSNEPAYFIAPDRGCSSSLDDTIKVKACDRKKDAVDYNEKTRDFRFHLAEHIKELVKPIWKKGNLSKDAHKLVVRKSVEKVVDSIEPNQVPTTEELITKYIATCGPKIEKLVKAYVDRHSTCHPTIKYSSSEMGA</sequence>
<dbReference type="eggNOG" id="ENOG502RGRS">
    <property type="taxonomic scope" value="Eukaryota"/>
</dbReference>
<dbReference type="EMBL" id="CM000782">
    <property type="protein sequence ID" value="AQK86992.1"/>
    <property type="molecule type" value="Genomic_DNA"/>
</dbReference>
<feature type="zinc finger region" description="C3H1-type" evidence="1">
    <location>
        <begin position="81"/>
        <end position="108"/>
    </location>
</feature>
<dbReference type="PANTHER" id="PTHR36886:SF3">
    <property type="entry name" value="PROTEIN FRIGIDA-ESSENTIAL 1"/>
    <property type="match status" value="1"/>
</dbReference>
<evidence type="ECO:0000313" key="3">
    <source>
        <dbReference type="EMBL" id="AQK86969.1"/>
    </source>
</evidence>
<proteinExistence type="predicted"/>
<dbReference type="EMBL" id="CM000782">
    <property type="protein sequence ID" value="AQK86969.1"/>
    <property type="molecule type" value="Genomic_DNA"/>
</dbReference>
<dbReference type="ExpressionAtlas" id="A0A1D6M7D7">
    <property type="expression patterns" value="baseline and differential"/>
</dbReference>
<dbReference type="EMBL" id="CM000782">
    <property type="protein sequence ID" value="AQK86970.1"/>
    <property type="molecule type" value="Genomic_DNA"/>
</dbReference>
<protein>
    <submittedName>
        <fullName evidence="3">Protein FRIGIDA-ESSENTIAL 1</fullName>
    </submittedName>
</protein>
<dbReference type="AlphaFoldDB" id="A0A1D6M7D7"/>
<keyword evidence="1" id="KW-0862">Zinc</keyword>
<keyword evidence="1" id="KW-0479">Metal-binding</keyword>
<dbReference type="PaxDb" id="4577-AC226373.2_FGP010"/>
<name>A0A1D6M7D7_MAIZE</name>
<evidence type="ECO:0000256" key="1">
    <source>
        <dbReference type="PROSITE-ProRule" id="PRU00723"/>
    </source>
</evidence>
<keyword evidence="1" id="KW-0863">Zinc-finger</keyword>
<evidence type="ECO:0000259" key="2">
    <source>
        <dbReference type="PROSITE" id="PS50103"/>
    </source>
</evidence>
<gene>
    <name evidence="3" type="ORF">ZEAMMB73_Zm00001d038587</name>
</gene>
<dbReference type="InterPro" id="IPR000571">
    <property type="entry name" value="Znf_CCCH"/>
</dbReference>
<feature type="domain" description="C3H1-type" evidence="2">
    <location>
        <begin position="81"/>
        <end position="108"/>
    </location>
</feature>
<dbReference type="IntAct" id="A0A1D6M7D7">
    <property type="interactions" value="34"/>
</dbReference>
<dbReference type="InterPro" id="IPR052650">
    <property type="entry name" value="Zinc_finger_CCCH"/>
</dbReference>
<dbReference type="InParanoid" id="A0A1D6M7D7"/>
<reference evidence="3" key="1">
    <citation type="submission" date="2015-12" db="EMBL/GenBank/DDBJ databases">
        <title>Update maize B73 reference genome by single molecule sequencing technologies.</title>
        <authorList>
            <consortium name="Maize Genome Sequencing Project"/>
            <person name="Ware D."/>
        </authorList>
    </citation>
    <scope>NUCLEOTIDE SEQUENCE</scope>
    <source>
        <tissue evidence="3">Seedling</tissue>
    </source>
</reference>
<dbReference type="PANTHER" id="PTHR36886">
    <property type="entry name" value="PROTEIN FRIGIDA-ESSENTIAL 1"/>
    <property type="match status" value="1"/>
</dbReference>
<accession>A0A1D6M7D7</accession>
<dbReference type="STRING" id="4577.A0A1D6M7D7"/>
<dbReference type="GO" id="GO:0008270">
    <property type="term" value="F:zinc ion binding"/>
    <property type="evidence" value="ECO:0007669"/>
    <property type="project" value="UniProtKB-KW"/>
</dbReference>
<dbReference type="PROSITE" id="PS50103">
    <property type="entry name" value="ZF_C3H1"/>
    <property type="match status" value="1"/>
</dbReference>
<dbReference type="EMBL" id="CM000782">
    <property type="protein sequence ID" value="AQK86978.1"/>
    <property type="molecule type" value="Genomic_DNA"/>
</dbReference>